<evidence type="ECO:0000313" key="2">
    <source>
        <dbReference type="Proteomes" id="UP000593564"/>
    </source>
</evidence>
<gene>
    <name evidence="1" type="ORF">HYC85_013370</name>
</gene>
<sequence>MIGKRSKNPLESYTPYFLSDSLLVQMQNKMCNSPGQPQTNKVIIKITSIHNKNKKEPTSHKKEKENTYAHIKFHELSKIAHS</sequence>
<comment type="caution">
    <text evidence="1">The sequence shown here is derived from an EMBL/GenBank/DDBJ whole genome shotgun (WGS) entry which is preliminary data.</text>
</comment>
<dbReference type="Proteomes" id="UP000593564">
    <property type="component" value="Unassembled WGS sequence"/>
</dbReference>
<name>A0A7J7H363_CAMSI</name>
<organism evidence="1 2">
    <name type="scientific">Camellia sinensis</name>
    <name type="common">Tea plant</name>
    <name type="synonym">Thea sinensis</name>
    <dbReference type="NCBI Taxonomy" id="4442"/>
    <lineage>
        <taxon>Eukaryota</taxon>
        <taxon>Viridiplantae</taxon>
        <taxon>Streptophyta</taxon>
        <taxon>Embryophyta</taxon>
        <taxon>Tracheophyta</taxon>
        <taxon>Spermatophyta</taxon>
        <taxon>Magnoliopsida</taxon>
        <taxon>eudicotyledons</taxon>
        <taxon>Gunneridae</taxon>
        <taxon>Pentapetalae</taxon>
        <taxon>asterids</taxon>
        <taxon>Ericales</taxon>
        <taxon>Theaceae</taxon>
        <taxon>Camellia</taxon>
    </lineage>
</organism>
<accession>A0A7J7H363</accession>
<reference evidence="2" key="1">
    <citation type="journal article" date="2020" name="Nat. Commun.">
        <title>Genome assembly of wild tea tree DASZ reveals pedigree and selection history of tea varieties.</title>
        <authorList>
            <person name="Zhang W."/>
            <person name="Zhang Y."/>
            <person name="Qiu H."/>
            <person name="Guo Y."/>
            <person name="Wan H."/>
            <person name="Zhang X."/>
            <person name="Scossa F."/>
            <person name="Alseekh S."/>
            <person name="Zhang Q."/>
            <person name="Wang P."/>
            <person name="Xu L."/>
            <person name="Schmidt M.H."/>
            <person name="Jia X."/>
            <person name="Li D."/>
            <person name="Zhu A."/>
            <person name="Guo F."/>
            <person name="Chen W."/>
            <person name="Ni D."/>
            <person name="Usadel B."/>
            <person name="Fernie A.R."/>
            <person name="Wen W."/>
        </authorList>
    </citation>
    <scope>NUCLEOTIDE SEQUENCE [LARGE SCALE GENOMIC DNA]</scope>
    <source>
        <strain evidence="2">cv. G240</strain>
    </source>
</reference>
<keyword evidence="2" id="KW-1185">Reference proteome</keyword>
<reference evidence="1 2" key="2">
    <citation type="submission" date="2020-07" db="EMBL/GenBank/DDBJ databases">
        <title>Genome assembly of wild tea tree DASZ reveals pedigree and selection history of tea varieties.</title>
        <authorList>
            <person name="Zhang W."/>
        </authorList>
    </citation>
    <scope>NUCLEOTIDE SEQUENCE [LARGE SCALE GENOMIC DNA]</scope>
    <source>
        <strain evidence="2">cv. G240</strain>
        <tissue evidence="1">Leaf</tissue>
    </source>
</reference>
<proteinExistence type="predicted"/>
<dbReference type="EMBL" id="JACBKZ010000006">
    <property type="protein sequence ID" value="KAF5947413.1"/>
    <property type="molecule type" value="Genomic_DNA"/>
</dbReference>
<evidence type="ECO:0000313" key="1">
    <source>
        <dbReference type="EMBL" id="KAF5947413.1"/>
    </source>
</evidence>
<dbReference type="AlphaFoldDB" id="A0A7J7H363"/>
<protein>
    <submittedName>
        <fullName evidence="1">Uncharacterized protein</fullName>
    </submittedName>
</protein>